<accession>A0A1M7PKT8</accession>
<dbReference type="GO" id="GO:0016747">
    <property type="term" value="F:acyltransferase activity, transferring groups other than amino-acyl groups"/>
    <property type="evidence" value="ECO:0007669"/>
    <property type="project" value="InterPro"/>
</dbReference>
<dbReference type="PIRSF" id="PIRSF000429">
    <property type="entry name" value="Ac-CoA_Ac_transf"/>
    <property type="match status" value="1"/>
</dbReference>
<keyword evidence="3" id="KW-1185">Reference proteome</keyword>
<dbReference type="STRING" id="134849.SAMN05443668_103444"/>
<dbReference type="InterPro" id="IPR055140">
    <property type="entry name" value="Thiolase_C_2"/>
</dbReference>
<keyword evidence="2" id="KW-0808">Transferase</keyword>
<dbReference type="PANTHER" id="PTHR42870:SF1">
    <property type="entry name" value="NON-SPECIFIC LIPID-TRANSFER PROTEIN-LIKE 2"/>
    <property type="match status" value="1"/>
</dbReference>
<dbReference type="AlphaFoldDB" id="A0A1M7PKT8"/>
<gene>
    <name evidence="2" type="ORF">SAMN05443668_103444</name>
</gene>
<reference evidence="2 3" key="1">
    <citation type="submission" date="2016-11" db="EMBL/GenBank/DDBJ databases">
        <authorList>
            <person name="Jaros S."/>
            <person name="Januszkiewicz K."/>
            <person name="Wedrychowicz H."/>
        </authorList>
    </citation>
    <scope>NUCLEOTIDE SEQUENCE [LARGE SCALE GENOMIC DNA]</scope>
    <source>
        <strain evidence="2 3">DSM 46144</strain>
    </source>
</reference>
<protein>
    <submittedName>
        <fullName evidence="2">Acetyl-CoA acetyltransferase</fullName>
    </submittedName>
</protein>
<name>A0A1M7PKT8_9ACTN</name>
<evidence type="ECO:0000313" key="2">
    <source>
        <dbReference type="EMBL" id="SHN17626.1"/>
    </source>
</evidence>
<dbReference type="InterPro" id="IPR002155">
    <property type="entry name" value="Thiolase"/>
</dbReference>
<organism evidence="2 3">
    <name type="scientific">Cryptosporangium aurantiacum</name>
    <dbReference type="NCBI Taxonomy" id="134849"/>
    <lineage>
        <taxon>Bacteria</taxon>
        <taxon>Bacillati</taxon>
        <taxon>Actinomycetota</taxon>
        <taxon>Actinomycetes</taxon>
        <taxon>Cryptosporangiales</taxon>
        <taxon>Cryptosporangiaceae</taxon>
        <taxon>Cryptosporangium</taxon>
    </lineage>
</organism>
<proteinExistence type="predicted"/>
<dbReference type="Gene3D" id="3.40.47.10">
    <property type="match status" value="1"/>
</dbReference>
<dbReference type="Pfam" id="PF22691">
    <property type="entry name" value="Thiolase_C_1"/>
    <property type="match status" value="1"/>
</dbReference>
<evidence type="ECO:0000259" key="1">
    <source>
        <dbReference type="Pfam" id="PF22691"/>
    </source>
</evidence>
<evidence type="ECO:0000313" key="3">
    <source>
        <dbReference type="Proteomes" id="UP000184440"/>
    </source>
</evidence>
<dbReference type="RefSeq" id="WP_073256439.1">
    <property type="nucleotide sequence ID" value="NZ_FRCS01000003.1"/>
</dbReference>
<dbReference type="Proteomes" id="UP000184440">
    <property type="component" value="Unassembled WGS sequence"/>
</dbReference>
<dbReference type="PANTHER" id="PTHR42870">
    <property type="entry name" value="ACETYL-COA C-ACETYLTRANSFERASE"/>
    <property type="match status" value="1"/>
</dbReference>
<dbReference type="InterPro" id="IPR016039">
    <property type="entry name" value="Thiolase-like"/>
</dbReference>
<dbReference type="EMBL" id="FRCS01000003">
    <property type="protein sequence ID" value="SHN17626.1"/>
    <property type="molecule type" value="Genomic_DNA"/>
</dbReference>
<dbReference type="SUPFAM" id="SSF53901">
    <property type="entry name" value="Thiolase-like"/>
    <property type="match status" value="2"/>
</dbReference>
<feature type="domain" description="Thiolase C-terminal" evidence="1">
    <location>
        <begin position="264"/>
        <end position="385"/>
    </location>
</feature>
<dbReference type="OrthoDB" id="9785768at2"/>
<sequence length="387" mass="39158">MTARRSAHPAIIGLGLTEMSLRPGASAAELAAQALHSAITDADLAPAQIDGLLVGSSQGVRPDRVGVTLAAQAGLGDLRLLEHVEIKGATTVAMVQRATDAVREGRARSVACVFADAPLRPTGTAGSTYAHSGGTSGVRGLERASGVLGSVPTYALLAARWLSVTGGSAADLCAVAVSARQWAVGNPAAVQRRPLGADAYYASPMVSTPLRRLDCARPVNGAAAVVISAEPAAAGTPAVRVLGTGRAHPIRRRRAGAESWFGGGRTAVDDALAEAGLERGDLDLLELYDPFSVVTLCLLEEYGFCPPGRAGAMAREGALAPGGSLPTNTGGGQLSGFYLQGMTPLVEAVVQLRGTGGARQVPDAGTAFVGGLGGRSDHHAALILEAA</sequence>
<dbReference type="CDD" id="cd00829">
    <property type="entry name" value="SCP-x_thiolase"/>
    <property type="match status" value="1"/>
</dbReference>